<gene>
    <name evidence="1" type="ORF">KPH14_011881</name>
</gene>
<comment type="caution">
    <text evidence="1">The sequence shown here is derived from an EMBL/GenBank/DDBJ whole genome shotgun (WGS) entry which is preliminary data.</text>
</comment>
<dbReference type="AlphaFoldDB" id="A0AAD9VJQ0"/>
<protein>
    <submittedName>
        <fullName evidence="1">Uncharacterized protein</fullName>
    </submittedName>
</protein>
<sequence length="69" mass="7671">MPTNIPEIEQNVVDQMSTDQKYLYKICQAVGAGICSSELANCQPGKMAHSRWLTTANRILRLYVASTNP</sequence>
<proteinExistence type="predicted"/>
<reference evidence="1" key="2">
    <citation type="journal article" date="2023" name="Commun. Biol.">
        <title>Intrasexual cuticular hydrocarbon dimorphism in a wasp sheds light on hydrocarbon biosynthesis genes in Hymenoptera.</title>
        <authorList>
            <person name="Moris V.C."/>
            <person name="Podsiadlowski L."/>
            <person name="Martin S."/>
            <person name="Oeyen J.P."/>
            <person name="Donath A."/>
            <person name="Petersen M."/>
            <person name="Wilbrandt J."/>
            <person name="Misof B."/>
            <person name="Liedtke D."/>
            <person name="Thamm M."/>
            <person name="Scheiner R."/>
            <person name="Schmitt T."/>
            <person name="Niehuis O."/>
        </authorList>
    </citation>
    <scope>NUCLEOTIDE SEQUENCE</scope>
    <source>
        <strain evidence="1">GBR_01_08_01A</strain>
    </source>
</reference>
<organism evidence="1 2">
    <name type="scientific">Odynerus spinipes</name>
    <dbReference type="NCBI Taxonomy" id="1348599"/>
    <lineage>
        <taxon>Eukaryota</taxon>
        <taxon>Metazoa</taxon>
        <taxon>Ecdysozoa</taxon>
        <taxon>Arthropoda</taxon>
        <taxon>Hexapoda</taxon>
        <taxon>Insecta</taxon>
        <taxon>Pterygota</taxon>
        <taxon>Neoptera</taxon>
        <taxon>Endopterygota</taxon>
        <taxon>Hymenoptera</taxon>
        <taxon>Apocrita</taxon>
        <taxon>Aculeata</taxon>
        <taxon>Vespoidea</taxon>
        <taxon>Vespidae</taxon>
        <taxon>Eumeninae</taxon>
        <taxon>Odynerus</taxon>
    </lineage>
</organism>
<dbReference type="PANTHER" id="PTHR46409">
    <property type="entry name" value="HTH PSQ-TYPE DOMAIN-CONTAINING PROTEIN"/>
    <property type="match status" value="1"/>
</dbReference>
<name>A0AAD9VJQ0_9HYME</name>
<evidence type="ECO:0000313" key="1">
    <source>
        <dbReference type="EMBL" id="KAK2577113.1"/>
    </source>
</evidence>
<dbReference type="PANTHER" id="PTHR46409:SF1">
    <property type="entry name" value="HTH PSQ-TYPE DOMAIN-CONTAINING PROTEIN"/>
    <property type="match status" value="1"/>
</dbReference>
<dbReference type="EMBL" id="JAIFRP010004360">
    <property type="protein sequence ID" value="KAK2577113.1"/>
    <property type="molecule type" value="Genomic_DNA"/>
</dbReference>
<reference evidence="1" key="1">
    <citation type="submission" date="2021-08" db="EMBL/GenBank/DDBJ databases">
        <authorList>
            <person name="Misof B."/>
            <person name="Oliver O."/>
            <person name="Podsiadlowski L."/>
            <person name="Donath A."/>
            <person name="Peters R."/>
            <person name="Mayer C."/>
            <person name="Rust J."/>
            <person name="Gunkel S."/>
            <person name="Lesny P."/>
            <person name="Martin S."/>
            <person name="Oeyen J.P."/>
            <person name="Petersen M."/>
            <person name="Panagiotis P."/>
            <person name="Wilbrandt J."/>
            <person name="Tanja T."/>
        </authorList>
    </citation>
    <scope>NUCLEOTIDE SEQUENCE</scope>
    <source>
        <strain evidence="1">GBR_01_08_01A</strain>
        <tissue evidence="1">Thorax + abdomen</tissue>
    </source>
</reference>
<dbReference type="Proteomes" id="UP001258017">
    <property type="component" value="Unassembled WGS sequence"/>
</dbReference>
<evidence type="ECO:0000313" key="2">
    <source>
        <dbReference type="Proteomes" id="UP001258017"/>
    </source>
</evidence>
<keyword evidence="2" id="KW-1185">Reference proteome</keyword>
<accession>A0AAD9VJQ0</accession>